<dbReference type="Proteomes" id="UP000186406">
    <property type="component" value="Unassembled WGS sequence"/>
</dbReference>
<dbReference type="RefSeq" id="WP_073629063.1">
    <property type="nucleotide sequence ID" value="NZ_FRXO01000004.1"/>
</dbReference>
<organism evidence="1 2">
    <name type="scientific">Pseudoxanthobacter soli DSM 19599</name>
    <dbReference type="NCBI Taxonomy" id="1123029"/>
    <lineage>
        <taxon>Bacteria</taxon>
        <taxon>Pseudomonadati</taxon>
        <taxon>Pseudomonadota</taxon>
        <taxon>Alphaproteobacteria</taxon>
        <taxon>Hyphomicrobiales</taxon>
        <taxon>Segnochrobactraceae</taxon>
        <taxon>Pseudoxanthobacter</taxon>
    </lineage>
</organism>
<reference evidence="1 2" key="1">
    <citation type="submission" date="2016-12" db="EMBL/GenBank/DDBJ databases">
        <authorList>
            <person name="Song W.-J."/>
            <person name="Kurnit D.M."/>
        </authorList>
    </citation>
    <scope>NUCLEOTIDE SEQUENCE [LARGE SCALE GENOMIC DNA]</scope>
    <source>
        <strain evidence="1 2">DSM 19599</strain>
    </source>
</reference>
<protein>
    <submittedName>
        <fullName evidence="1">Uncharacterized protein</fullName>
    </submittedName>
</protein>
<evidence type="ECO:0000313" key="1">
    <source>
        <dbReference type="EMBL" id="SHO65852.1"/>
    </source>
</evidence>
<dbReference type="STRING" id="1123029.SAMN02745172_02499"/>
<name>A0A1M7ZM14_9HYPH</name>
<proteinExistence type="predicted"/>
<keyword evidence="2" id="KW-1185">Reference proteome</keyword>
<gene>
    <name evidence="1" type="ORF">SAMN02745172_02499</name>
</gene>
<dbReference type="EMBL" id="FRXO01000004">
    <property type="protein sequence ID" value="SHO65852.1"/>
    <property type="molecule type" value="Genomic_DNA"/>
</dbReference>
<accession>A0A1M7ZM14</accession>
<dbReference type="AlphaFoldDB" id="A0A1M7ZM14"/>
<sequence>MATLTPDDLRTPADIAAALELLRIRLPLQLCDDAGVVLDADGNDVLVVDDTGLRQDEEATALAAVVAAAINAAALTHHIEQQLETTNSTVSP</sequence>
<evidence type="ECO:0000313" key="2">
    <source>
        <dbReference type="Proteomes" id="UP000186406"/>
    </source>
</evidence>